<dbReference type="PROSITE" id="PS51900">
    <property type="entry name" value="CB"/>
    <property type="match status" value="1"/>
</dbReference>
<dbReference type="EMBL" id="WWFF01000008">
    <property type="protein sequence ID" value="MYN54028.1"/>
    <property type="molecule type" value="Genomic_DNA"/>
</dbReference>
<proteinExistence type="predicted"/>
<evidence type="ECO:0000313" key="15">
    <source>
        <dbReference type="Proteomes" id="UP000322051"/>
    </source>
</evidence>
<dbReference type="EMBL" id="VUAV01000074">
    <property type="protein sequence ID" value="KAA8811816.1"/>
    <property type="molecule type" value="Genomic_DNA"/>
</dbReference>
<evidence type="ECO:0000313" key="11">
    <source>
        <dbReference type="EMBL" id="PJZ16396.1"/>
    </source>
</evidence>
<dbReference type="InterPro" id="IPR011010">
    <property type="entry name" value="DNA_brk_join_enz"/>
</dbReference>
<dbReference type="EMBL" id="LYQW01000030">
    <property type="protein sequence ID" value="OXC22235.1"/>
    <property type="molecule type" value="Genomic_DNA"/>
</dbReference>
<sequence>MTFPYEDKFRIYCKQQKKLADSTISLACSSISTFWDYYSGSLDATEANVENVTTGDIRNFLDSLENKLHMKSNTVNKYLSHIKMYFVFLNEYGYIITYPLLTLRGNRFNRKQHYVIGWENYLSELIQIKNIHPETIKMMAAIACGFKPKEIMILHVNELLAKVKENDVREYIQNHTNFANNDNPYLFARRDGKHYASDFNINQKIAPDRSIVGMPLTTHKLRMSYVYSVLSNSKLTEADYIEKLHLSMKTLNYYRKNMTLYVETSKFELKK</sequence>
<reference evidence="12 18" key="4">
    <citation type="submission" date="2019-12" db="EMBL/GenBank/DDBJ databases">
        <title>Complete Genome Sequences of Lactobacillus strains, C25 and P38, Isolated from Chicken Cecum.</title>
        <authorList>
            <person name="Hassan H.M."/>
            <person name="Mendoza M."/>
            <person name="Rezvani M."/>
            <person name="Koci M.D."/>
            <person name="Dickey A.N."/>
            <person name="Scholl E.H."/>
        </authorList>
    </citation>
    <scope>NUCLEOTIDE SEQUENCE [LARGE SCALE GENOMIC DNA]</scope>
    <source>
        <strain evidence="12 18">C25</strain>
    </source>
</reference>
<evidence type="ECO:0000313" key="7">
    <source>
        <dbReference type="EMBL" id="MDK6503495.1"/>
    </source>
</evidence>
<reference evidence="8" key="8">
    <citation type="submission" date="2023-08" db="EMBL/GenBank/DDBJ databases">
        <title>Lactobacillus from the Female Urinary Tract.</title>
        <authorList>
            <person name="Stegman N."/>
            <person name="Jackson B."/>
            <person name="Steiling M."/>
            <person name="Sedano C."/>
            <person name="Wolfe A."/>
            <person name="Putonti C."/>
        </authorList>
    </citation>
    <scope>NUCLEOTIDE SEQUENCE</scope>
    <source>
        <strain evidence="8">UMB5661</strain>
    </source>
</reference>
<evidence type="ECO:0000256" key="1">
    <source>
        <dbReference type="ARBA" id="ARBA00023125"/>
    </source>
</evidence>
<organism evidence="10 13">
    <name type="scientific">Lactobacillus crispatus</name>
    <dbReference type="NCBI Taxonomy" id="47770"/>
    <lineage>
        <taxon>Bacteria</taxon>
        <taxon>Bacillati</taxon>
        <taxon>Bacillota</taxon>
        <taxon>Bacilli</taxon>
        <taxon>Lactobacillales</taxon>
        <taxon>Lactobacillaceae</taxon>
        <taxon>Lactobacillus</taxon>
    </lineage>
</organism>
<evidence type="ECO:0000313" key="9">
    <source>
        <dbReference type="EMBL" id="MYN54028.1"/>
    </source>
</evidence>
<dbReference type="Proteomes" id="UP001230300">
    <property type="component" value="Unassembled WGS sequence"/>
</dbReference>
<dbReference type="EMBL" id="CP047142">
    <property type="protein sequence ID" value="QHQ68069.1"/>
    <property type="molecule type" value="Genomic_DNA"/>
</dbReference>
<evidence type="ECO:0000313" key="5">
    <source>
        <dbReference type="EMBL" id="KAA8811816.1"/>
    </source>
</evidence>
<evidence type="ECO:0000259" key="3">
    <source>
        <dbReference type="PROSITE" id="PS51900"/>
    </source>
</evidence>
<evidence type="ECO:0000313" key="18">
    <source>
        <dbReference type="Proteomes" id="UP000464915"/>
    </source>
</evidence>
<dbReference type="Proteomes" id="UP000464915">
    <property type="component" value="Chromosome"/>
</dbReference>
<accession>A0A1C2D4F8</accession>
<accession>A0A6P1TWK6</accession>
<dbReference type="SUPFAM" id="SSF56349">
    <property type="entry name" value="DNA breaking-rejoining enzymes"/>
    <property type="match status" value="1"/>
</dbReference>
<dbReference type="EMBL" id="VUAO01000014">
    <property type="protein sequence ID" value="KAA8797696.1"/>
    <property type="molecule type" value="Genomic_DNA"/>
</dbReference>
<gene>
    <name evidence="10" type="ORF">AYP82_09615</name>
    <name evidence="11" type="ORF">BHU41_10045</name>
    <name evidence="4" type="ORF">F1C02_06210</name>
    <name evidence="5" type="ORF">F1C09_09040</name>
    <name evidence="12" type="ORF">GSR61_05600</name>
    <name evidence="9" type="ORF">GTK63_06850</name>
    <name evidence="6" type="ORF">HYQ56_1019</name>
    <name evidence="7" type="ORF">QP235_10005</name>
    <name evidence="8" type="ORF">RON39_01795</name>
</gene>
<dbReference type="EMBL" id="MKXG01000177">
    <property type="protein sequence ID" value="PJZ16396.1"/>
    <property type="molecule type" value="Genomic_DNA"/>
</dbReference>
<dbReference type="GO" id="GO:0003677">
    <property type="term" value="F:DNA binding"/>
    <property type="evidence" value="ECO:0007669"/>
    <property type="project" value="UniProtKB-UniRule"/>
</dbReference>
<dbReference type="GO" id="GO:0015074">
    <property type="term" value="P:DNA integration"/>
    <property type="evidence" value="ECO:0007669"/>
    <property type="project" value="InterPro"/>
</dbReference>
<evidence type="ECO:0000313" key="12">
    <source>
        <dbReference type="EMBL" id="QHQ68069.1"/>
    </source>
</evidence>
<dbReference type="Proteomes" id="UP000322051">
    <property type="component" value="Unassembled WGS sequence"/>
</dbReference>
<reference evidence="15 16" key="3">
    <citation type="submission" date="2019-09" db="EMBL/GenBank/DDBJ databases">
        <title>Comparative analysis of L. crispatus genomes revealed niche specific adaptation to different host and body sites.</title>
        <authorList>
            <person name="Pan M."/>
            <person name="Hidalgo-Cantabrana C."/>
            <person name="Barrangou R."/>
        </authorList>
    </citation>
    <scope>NUCLEOTIDE SEQUENCE [LARGE SCALE GENOMIC DNA]</scope>
    <source>
        <strain evidence="5 16">NCK2488</strain>
        <strain evidence="4 15">NCK973</strain>
    </source>
</reference>
<dbReference type="EMBL" id="JASOGN010000056">
    <property type="protein sequence ID" value="MDK6503495.1"/>
    <property type="molecule type" value="Genomic_DNA"/>
</dbReference>
<dbReference type="RefSeq" id="WP_013086325.1">
    <property type="nucleotide sequence ID" value="NZ_CBCRTX010000010.1"/>
</dbReference>
<reference evidence="11 14" key="2">
    <citation type="submission" date="2016-10" db="EMBL/GenBank/DDBJ databases">
        <title>WGS of isloates from the oral cavity of healthy individuals.</title>
        <authorList>
            <person name="Sharma S."/>
            <person name="Pal V.K."/>
            <person name="Patil P.B."/>
            <person name="Korpole S."/>
            <person name="Grover V."/>
        </authorList>
    </citation>
    <scope>NUCLEOTIDE SEQUENCE [LARGE SCALE GENOMIC DNA]</scope>
    <source>
        <strain evidence="11 14">DISK12</strain>
    </source>
</reference>
<evidence type="ECO:0000313" key="10">
    <source>
        <dbReference type="EMBL" id="OXC22235.1"/>
    </source>
</evidence>
<feature type="domain" description="Core-binding (CB)" evidence="3">
    <location>
        <begin position="1"/>
        <end position="90"/>
    </location>
</feature>
<keyword evidence="1 2" id="KW-0238">DNA-binding</keyword>
<protein>
    <submittedName>
        <fullName evidence="7 10">Integrase</fullName>
    </submittedName>
    <submittedName>
        <fullName evidence="9">Site-specific integrase</fullName>
    </submittedName>
</protein>
<evidence type="ECO:0000313" key="4">
    <source>
        <dbReference type="EMBL" id="KAA8797696.1"/>
    </source>
</evidence>
<reference evidence="9 17" key="5">
    <citation type="submission" date="2020-01" db="EMBL/GenBank/DDBJ databases">
        <title>Vaginal microbiome of pregnant Indian women: Insights into the genome of dominants Lactobacillus species.</title>
        <authorList>
            <person name="Das B."/>
            <person name="Mehta O."/>
            <person name="Ghosh T.S."/>
            <person name="Kothidar A."/>
            <person name="Gowtham M.R."/>
            <person name="Mitra R."/>
            <person name="Kshetrapal P."/>
            <person name="Wadhwa N."/>
            <person name="Thiruvengadam R."/>
            <person name="Nair G.B."/>
            <person name="Bhatnagar S."/>
            <person name="Pore S."/>
        </authorList>
    </citation>
    <scope>NUCLEOTIDE SEQUENCE [LARGE SCALE GENOMIC DNA]</scope>
    <source>
        <strain evidence="9 17">Indica2</strain>
    </source>
</reference>
<dbReference type="OMA" id="PHICIDW"/>
<dbReference type="Proteomes" id="UP000324504">
    <property type="component" value="Unassembled WGS sequence"/>
</dbReference>
<dbReference type="Proteomes" id="UP000198437">
    <property type="component" value="Unassembled WGS sequence"/>
</dbReference>
<dbReference type="Pfam" id="PF13495">
    <property type="entry name" value="Phage_int_SAM_4"/>
    <property type="match status" value="1"/>
</dbReference>
<evidence type="ECO:0000313" key="13">
    <source>
        <dbReference type="Proteomes" id="UP000198437"/>
    </source>
</evidence>
<dbReference type="Proteomes" id="UP000231914">
    <property type="component" value="Unassembled WGS sequence"/>
</dbReference>
<dbReference type="InterPro" id="IPR004107">
    <property type="entry name" value="Integrase_SAM-like_N"/>
</dbReference>
<dbReference type="Proteomes" id="UP000460132">
    <property type="component" value="Unassembled WGS sequence"/>
</dbReference>
<dbReference type="EMBL" id="JAVTXN010000006">
    <property type="protein sequence ID" value="MDT9608866.1"/>
    <property type="molecule type" value="Genomic_DNA"/>
</dbReference>
<dbReference type="InterPro" id="IPR044068">
    <property type="entry name" value="CB"/>
</dbReference>
<dbReference type="EMBL" id="JACCPP010000016">
    <property type="protein sequence ID" value="MBI1708039.1"/>
    <property type="molecule type" value="Genomic_DNA"/>
</dbReference>
<name>A0A1C2D4F8_9LACO</name>
<dbReference type="Proteomes" id="UP001194414">
    <property type="component" value="Unassembled WGS sequence"/>
</dbReference>
<evidence type="ECO:0000313" key="14">
    <source>
        <dbReference type="Proteomes" id="UP000231914"/>
    </source>
</evidence>
<dbReference type="GeneID" id="69823464"/>
<dbReference type="Gene3D" id="1.10.150.130">
    <property type="match status" value="1"/>
</dbReference>
<evidence type="ECO:0000256" key="2">
    <source>
        <dbReference type="PROSITE-ProRule" id="PRU01248"/>
    </source>
</evidence>
<dbReference type="Proteomes" id="UP001253287">
    <property type="component" value="Unassembled WGS sequence"/>
</dbReference>
<dbReference type="InterPro" id="IPR010998">
    <property type="entry name" value="Integrase_recombinase_N"/>
</dbReference>
<evidence type="ECO:0000313" key="8">
    <source>
        <dbReference type="EMBL" id="MDT9608866.1"/>
    </source>
</evidence>
<evidence type="ECO:0000313" key="6">
    <source>
        <dbReference type="EMBL" id="MBI1708039.1"/>
    </source>
</evidence>
<reference evidence="7" key="7">
    <citation type="submission" date="2023-05" db="EMBL/GenBank/DDBJ databases">
        <title>Cataloging the Phylogenetic Diversity of Human Bladder Bacteria.</title>
        <authorList>
            <person name="Du J."/>
        </authorList>
    </citation>
    <scope>NUCLEOTIDE SEQUENCE</scope>
    <source>
        <strain evidence="7">UMB9226</strain>
    </source>
</reference>
<reference evidence="10 13" key="1">
    <citation type="submission" date="2016-05" db="EMBL/GenBank/DDBJ databases">
        <authorList>
            <person name="Johnson T.J."/>
            <person name="Youmans B.P."/>
            <person name="Case K.A."/>
        </authorList>
    </citation>
    <scope>NUCLEOTIDE SEQUENCE [LARGE SCALE GENOMIC DNA]</scope>
    <source>
        <strain evidence="10 13">UMNLC6</strain>
    </source>
</reference>
<evidence type="ECO:0000313" key="17">
    <source>
        <dbReference type="Proteomes" id="UP000460132"/>
    </source>
</evidence>
<reference evidence="6" key="6">
    <citation type="submission" date="2020-07" db="EMBL/GenBank/DDBJ databases">
        <title>Comparative genomics analyses of Lactobacillus crispatus isolated from different ecological niches.</title>
        <authorList>
            <person name="Mancino W."/>
            <person name="Mancabelli L."/>
            <person name="Lugli G.A."/>
            <person name="Milani C."/>
            <person name="Viappiani A."/>
            <person name="Anzalone R."/>
            <person name="Longhi G."/>
            <person name="Ventura M."/>
            <person name="Turroni F."/>
        </authorList>
    </citation>
    <scope>NUCLEOTIDE SEQUENCE</scope>
    <source>
        <strain evidence="6">LB65</strain>
    </source>
</reference>
<dbReference type="AlphaFoldDB" id="A0A1C2D4F8"/>
<evidence type="ECO:0000313" key="16">
    <source>
        <dbReference type="Proteomes" id="UP000324504"/>
    </source>
</evidence>